<evidence type="ECO:0000313" key="4">
    <source>
        <dbReference type="EMBL" id="WWC68826.1"/>
    </source>
</evidence>
<sequence>MSSTTENTPTLSTTPTSSTTPSQTASNSGGGFGGNNPGSFYKNLFYILIGLLCAFGLVSFLSLMRARRRRHAIVREAERLGVIVPGVPGYIPLRDRRNLNWLKADGSNHPDWWEVEKVSGEEEAIIRERAETSFMLHKNDDFHPLAMIPPKSKVPSIEPIPISNIPFFPNHLAYRPESLMPTPDKFSNSSSDPSILNELINDHIDIITIIQMPIPPNQKPKPRPIGIDDEDDTEGVVREWGGIELGITHLGINNGNEDWE</sequence>
<evidence type="ECO:0000313" key="5">
    <source>
        <dbReference type="Proteomes" id="UP000094020"/>
    </source>
</evidence>
<dbReference type="RefSeq" id="XP_019012270.1">
    <property type="nucleotide sequence ID" value="XM_019154867.1"/>
</dbReference>
<feature type="region of interest" description="Disordered" evidence="1">
    <location>
        <begin position="1"/>
        <end position="31"/>
    </location>
</feature>
<dbReference type="Proteomes" id="UP000094020">
    <property type="component" value="Chromosome 3"/>
</dbReference>
<reference evidence="4" key="4">
    <citation type="submission" date="2024-02" db="EMBL/GenBank/DDBJ databases">
        <title>Comparative genomics of Cryptococcus and Kwoniella reveals pathogenesis evolution and contrasting modes of karyotype evolution via chromosome fusion or intercentromeric recombination.</title>
        <authorList>
            <person name="Coelho M.A."/>
            <person name="David-Palma M."/>
            <person name="Shea T."/>
            <person name="Bowers K."/>
            <person name="McGinley-Smith S."/>
            <person name="Mohammad A.W."/>
            <person name="Gnirke A."/>
            <person name="Yurkov A.M."/>
            <person name="Nowrousian M."/>
            <person name="Sun S."/>
            <person name="Cuomo C.A."/>
            <person name="Heitman J."/>
        </authorList>
    </citation>
    <scope>NUCLEOTIDE SEQUENCE</scope>
    <source>
        <strain evidence="4">CBS 10737</strain>
    </source>
</reference>
<dbReference type="EMBL" id="KI894009">
    <property type="protein sequence ID" value="OCF51051.1"/>
    <property type="molecule type" value="Genomic_DNA"/>
</dbReference>
<keyword evidence="2" id="KW-1133">Transmembrane helix</keyword>
<keyword evidence="2" id="KW-0812">Transmembrane</keyword>
<feature type="transmembrane region" description="Helical" evidence="2">
    <location>
        <begin position="44"/>
        <end position="63"/>
    </location>
</feature>
<keyword evidence="5" id="KW-1185">Reference proteome</keyword>
<evidence type="ECO:0000256" key="1">
    <source>
        <dbReference type="SAM" id="MobiDB-lite"/>
    </source>
</evidence>
<proteinExistence type="predicted"/>
<organism evidence="3">
    <name type="scientific">Kwoniella pini CBS 10737</name>
    <dbReference type="NCBI Taxonomy" id="1296096"/>
    <lineage>
        <taxon>Eukaryota</taxon>
        <taxon>Fungi</taxon>
        <taxon>Dikarya</taxon>
        <taxon>Basidiomycota</taxon>
        <taxon>Agaricomycotina</taxon>
        <taxon>Tremellomycetes</taxon>
        <taxon>Tremellales</taxon>
        <taxon>Cryptococcaceae</taxon>
        <taxon>Kwoniella</taxon>
    </lineage>
</organism>
<dbReference type="AlphaFoldDB" id="A0A1B9I6E2"/>
<dbReference type="KEGG" id="kpin:30171485"/>
<reference evidence="3" key="3">
    <citation type="submission" date="2016-07" db="EMBL/GenBank/DDBJ databases">
        <title>Evolution of pathogenesis and genome organization in the Tremellales.</title>
        <authorList>
            <person name="Cuomo C."/>
            <person name="Litvintseva A."/>
            <person name="Heitman J."/>
            <person name="Chen Y."/>
            <person name="Sun S."/>
            <person name="Springer D."/>
            <person name="Dromer F."/>
            <person name="Young S."/>
            <person name="Zeng Q."/>
            <person name="Chapman S."/>
            <person name="Gujja S."/>
            <person name="Saif S."/>
            <person name="Birren B."/>
        </authorList>
    </citation>
    <scope>NUCLEOTIDE SEQUENCE</scope>
    <source>
        <strain evidence="3">CBS 10737</strain>
    </source>
</reference>
<feature type="compositionally biased region" description="Low complexity" evidence="1">
    <location>
        <begin position="1"/>
        <end position="27"/>
    </location>
</feature>
<name>A0A1B9I6E2_9TREE</name>
<gene>
    <name evidence="3" type="ORF">I206_03116</name>
    <name evidence="4" type="ORF">I206_102761</name>
</gene>
<accession>A0A1B9I6E2</accession>
<reference evidence="4" key="2">
    <citation type="submission" date="2013-07" db="EMBL/GenBank/DDBJ databases">
        <authorList>
            <consortium name="The Broad Institute Genome Sequencing Platform"/>
            <person name="Cuomo C."/>
            <person name="Litvintseva A."/>
            <person name="Chen Y."/>
            <person name="Heitman J."/>
            <person name="Sun S."/>
            <person name="Springer D."/>
            <person name="Dromer F."/>
            <person name="Young S.K."/>
            <person name="Zeng Q."/>
            <person name="Gargeya S."/>
            <person name="Fitzgerald M."/>
            <person name="Abouelleil A."/>
            <person name="Alvarado L."/>
            <person name="Berlin A.M."/>
            <person name="Chapman S.B."/>
            <person name="Dewar J."/>
            <person name="Goldberg J."/>
            <person name="Griggs A."/>
            <person name="Gujja S."/>
            <person name="Hansen M."/>
            <person name="Howarth C."/>
            <person name="Imamovic A."/>
            <person name="Larimer J."/>
            <person name="McCowan C."/>
            <person name="Murphy C."/>
            <person name="Pearson M."/>
            <person name="Priest M."/>
            <person name="Roberts A."/>
            <person name="Saif S."/>
            <person name="Shea T."/>
            <person name="Sykes S."/>
            <person name="Wortman J."/>
            <person name="Nusbaum C."/>
            <person name="Birren B."/>
        </authorList>
    </citation>
    <scope>NUCLEOTIDE SEQUENCE</scope>
    <source>
        <strain evidence="4">CBS 10737</strain>
    </source>
</reference>
<reference evidence="3" key="1">
    <citation type="submission" date="2013-07" db="EMBL/GenBank/DDBJ databases">
        <title>The Genome Sequence of Cryptococcus pinus CBS10737.</title>
        <authorList>
            <consortium name="The Broad Institute Genome Sequencing Platform"/>
            <person name="Cuomo C."/>
            <person name="Litvintseva A."/>
            <person name="Chen Y."/>
            <person name="Heitman J."/>
            <person name="Sun S."/>
            <person name="Springer D."/>
            <person name="Dromer F."/>
            <person name="Young S.K."/>
            <person name="Zeng Q."/>
            <person name="Gargeya S."/>
            <person name="Fitzgerald M."/>
            <person name="Abouelleil A."/>
            <person name="Alvarado L."/>
            <person name="Berlin A.M."/>
            <person name="Chapman S.B."/>
            <person name="Dewar J."/>
            <person name="Goldberg J."/>
            <person name="Griggs A."/>
            <person name="Gujja S."/>
            <person name="Hansen M."/>
            <person name="Howarth C."/>
            <person name="Imamovic A."/>
            <person name="Larimer J."/>
            <person name="McCowan C."/>
            <person name="Murphy C."/>
            <person name="Pearson M."/>
            <person name="Priest M."/>
            <person name="Roberts A."/>
            <person name="Saif S."/>
            <person name="Shea T."/>
            <person name="Sykes S."/>
            <person name="Wortman J."/>
            <person name="Nusbaum C."/>
            <person name="Birren B."/>
        </authorList>
    </citation>
    <scope>NUCLEOTIDE SEQUENCE [LARGE SCALE GENOMIC DNA]</scope>
    <source>
        <strain evidence="3">CBS 10737</strain>
    </source>
</reference>
<protein>
    <submittedName>
        <fullName evidence="3">Uncharacterized protein</fullName>
    </submittedName>
</protein>
<evidence type="ECO:0000256" key="2">
    <source>
        <dbReference type="SAM" id="Phobius"/>
    </source>
</evidence>
<evidence type="ECO:0000313" key="3">
    <source>
        <dbReference type="EMBL" id="OCF51051.1"/>
    </source>
</evidence>
<dbReference type="GeneID" id="30171485"/>
<dbReference type="EMBL" id="CP144521">
    <property type="protein sequence ID" value="WWC68826.1"/>
    <property type="molecule type" value="Genomic_DNA"/>
</dbReference>
<keyword evidence="2" id="KW-0472">Membrane</keyword>
<dbReference type="OrthoDB" id="2572232at2759"/>